<name>A0A0C2J1R4_THEKT</name>
<evidence type="ECO:0000313" key="2">
    <source>
        <dbReference type="Proteomes" id="UP000031668"/>
    </source>
</evidence>
<sequence length="112" mass="12534">MVPMKWNKTVANRARLSLDKTPSDDDNGHLGLAENSNIKESFGEIISKYSSGDVNLKKYYTTIKNNLHMMIPDFDEKVIDDLCIENILKVSSEKKGTVFALKKGEGLTAVKK</sequence>
<protein>
    <submittedName>
        <fullName evidence="1">Uncharacterized protein</fullName>
    </submittedName>
</protein>
<accession>A0A0C2J1R4</accession>
<keyword evidence="2" id="KW-1185">Reference proteome</keyword>
<dbReference type="Proteomes" id="UP000031668">
    <property type="component" value="Unassembled WGS sequence"/>
</dbReference>
<proteinExistence type="predicted"/>
<reference evidence="1 2" key="1">
    <citation type="journal article" date="2014" name="Genome Biol. Evol.">
        <title>The genome of the myxosporean Thelohanellus kitauei shows adaptations to nutrient acquisition within its fish host.</title>
        <authorList>
            <person name="Yang Y."/>
            <person name="Xiong J."/>
            <person name="Zhou Z."/>
            <person name="Huo F."/>
            <person name="Miao W."/>
            <person name="Ran C."/>
            <person name="Liu Y."/>
            <person name="Zhang J."/>
            <person name="Feng J."/>
            <person name="Wang M."/>
            <person name="Wang M."/>
            <person name="Wang L."/>
            <person name="Yao B."/>
        </authorList>
    </citation>
    <scope>NUCLEOTIDE SEQUENCE [LARGE SCALE GENOMIC DNA]</scope>
    <source>
        <strain evidence="1">Wuqing</strain>
    </source>
</reference>
<dbReference type="AlphaFoldDB" id="A0A0C2J1R4"/>
<evidence type="ECO:0000313" key="1">
    <source>
        <dbReference type="EMBL" id="KII71809.1"/>
    </source>
</evidence>
<dbReference type="EMBL" id="JWZT01001610">
    <property type="protein sequence ID" value="KII71809.1"/>
    <property type="molecule type" value="Genomic_DNA"/>
</dbReference>
<gene>
    <name evidence="1" type="ORF">RF11_01353</name>
</gene>
<comment type="caution">
    <text evidence="1">The sequence shown here is derived from an EMBL/GenBank/DDBJ whole genome shotgun (WGS) entry which is preliminary data.</text>
</comment>
<organism evidence="1 2">
    <name type="scientific">Thelohanellus kitauei</name>
    <name type="common">Myxosporean</name>
    <dbReference type="NCBI Taxonomy" id="669202"/>
    <lineage>
        <taxon>Eukaryota</taxon>
        <taxon>Metazoa</taxon>
        <taxon>Cnidaria</taxon>
        <taxon>Myxozoa</taxon>
        <taxon>Myxosporea</taxon>
        <taxon>Bivalvulida</taxon>
        <taxon>Platysporina</taxon>
        <taxon>Myxobolidae</taxon>
        <taxon>Thelohanellus</taxon>
    </lineage>
</organism>